<comment type="similarity">
    <text evidence="1">Belongs to the glycosyl hydrolase 2 family.</text>
</comment>
<accession>A0A934RYJ2</accession>
<proteinExistence type="inferred from homology"/>
<dbReference type="PANTHER" id="PTHR42732">
    <property type="entry name" value="BETA-GALACTOSIDASE"/>
    <property type="match status" value="1"/>
</dbReference>
<dbReference type="GO" id="GO:0004553">
    <property type="term" value="F:hydrolase activity, hydrolyzing O-glycosyl compounds"/>
    <property type="evidence" value="ECO:0007669"/>
    <property type="project" value="InterPro"/>
</dbReference>
<keyword evidence="10" id="KW-1185">Reference proteome</keyword>
<evidence type="ECO:0000259" key="4">
    <source>
        <dbReference type="Pfam" id="PF00703"/>
    </source>
</evidence>
<evidence type="ECO:0000313" key="9">
    <source>
        <dbReference type="EMBL" id="MBK1875883.1"/>
    </source>
</evidence>
<dbReference type="Proteomes" id="UP000617628">
    <property type="component" value="Unassembled WGS sequence"/>
</dbReference>
<dbReference type="EMBL" id="JAENIL010000004">
    <property type="protein sequence ID" value="MBK1875883.1"/>
    <property type="molecule type" value="Genomic_DNA"/>
</dbReference>
<evidence type="ECO:0000256" key="3">
    <source>
        <dbReference type="ARBA" id="ARBA00023295"/>
    </source>
</evidence>
<dbReference type="SUPFAM" id="SSF49785">
    <property type="entry name" value="Galactose-binding domain-like"/>
    <property type="match status" value="1"/>
</dbReference>
<dbReference type="PANTHER" id="PTHR42732:SF1">
    <property type="entry name" value="BETA-MANNOSIDASE"/>
    <property type="match status" value="1"/>
</dbReference>
<dbReference type="AlphaFoldDB" id="A0A934RYJ2"/>
<dbReference type="SUPFAM" id="SSF49303">
    <property type="entry name" value="beta-Galactosidase/glucuronidase domain"/>
    <property type="match status" value="1"/>
</dbReference>
<evidence type="ECO:0000256" key="1">
    <source>
        <dbReference type="ARBA" id="ARBA00007401"/>
    </source>
</evidence>
<dbReference type="InterPro" id="IPR036156">
    <property type="entry name" value="Beta-gal/glucu_dom_sf"/>
</dbReference>
<dbReference type="InterPro" id="IPR032311">
    <property type="entry name" value="DUF4982"/>
</dbReference>
<dbReference type="InterPro" id="IPR013783">
    <property type="entry name" value="Ig-like_fold"/>
</dbReference>
<feature type="domain" description="Glycoside hydrolase family 2" evidence="8">
    <location>
        <begin position="706"/>
        <end position="805"/>
    </location>
</feature>
<dbReference type="SUPFAM" id="SSF51445">
    <property type="entry name" value="(Trans)glycosidases"/>
    <property type="match status" value="1"/>
</dbReference>
<dbReference type="PROSITE" id="PS00608">
    <property type="entry name" value="GLYCOSYL_HYDROL_F2_2"/>
    <property type="match status" value="1"/>
</dbReference>
<keyword evidence="2" id="KW-0378">Hydrolase</keyword>
<reference evidence="9" key="1">
    <citation type="submission" date="2021-01" db="EMBL/GenBank/DDBJ databases">
        <title>Modified the classification status of verrucomicrobia.</title>
        <authorList>
            <person name="Feng X."/>
        </authorList>
    </citation>
    <scope>NUCLEOTIDE SEQUENCE</scope>
    <source>
        <strain evidence="9">KCTC 13126</strain>
    </source>
</reference>
<organism evidence="9 10">
    <name type="scientific">Pelagicoccus mobilis</name>
    <dbReference type="NCBI Taxonomy" id="415221"/>
    <lineage>
        <taxon>Bacteria</taxon>
        <taxon>Pseudomonadati</taxon>
        <taxon>Verrucomicrobiota</taxon>
        <taxon>Opitutia</taxon>
        <taxon>Puniceicoccales</taxon>
        <taxon>Pelagicoccaceae</taxon>
        <taxon>Pelagicoccus</taxon>
    </lineage>
</organism>
<dbReference type="InterPro" id="IPR040605">
    <property type="entry name" value="Glyco_hydro2_dom5"/>
</dbReference>
<evidence type="ECO:0000313" key="10">
    <source>
        <dbReference type="Proteomes" id="UP000617628"/>
    </source>
</evidence>
<dbReference type="Gene3D" id="2.60.40.10">
    <property type="entry name" value="Immunoglobulins"/>
    <property type="match status" value="3"/>
</dbReference>
<sequence length="825" mass="93859">MKFLKYLKIGYSVLFVMLFSSGLAREVQVFDFDWRFALGDHEQVNTAGYSDNRWRLLDLPHDWSIEGEYDESHPGGIAMGFLPAGIGWYRKTFDYDSEWDGKLVSIEFDGVYMNSDVWINGKHLGKRPYGYISFGYDLTPYLKPGQNVIAVRVDNKKVPSGRWYTGSGIYRSTRLTITDPVRVEKWGHYITSERSEKTGIRTVTVETSIRNESEKTRKLTVETNVFSPSGTLVASSSEQVKLQSGERKVLDPRVELKKPDLWSPDSPALYVAETRIIEKGKQRDAYETRFGIRDFEFHADMGFSLNGIPTKLKGVCMHHDAGPLGAAVPFDVLRQRLQLLKDMGCNAIRTSHNPFAPEFYDMCDEMGFLVMDEAFDGWGKPKAAHDYGHYFDEWWERDLEDFIKRDRNHPSVIIWSIGNEVHGYTKEWQKRLVDFVKDLDPTRPVTQGRGYAGPHIDIAGFNGHGEFRGTFEKYRKDFPERTIIGTEITHTLQTRGVYRTKTWYRVRDNPAPWEIGKKFSSIEDRVYKIPDLSEEEVFVDEPRQYDSSYDNSIVRIGVRDEWMRVLDNDYYTGNFRWTAFDYIGESFGWPARTANFGIIDLAGIPKDHYYLYQSLWSDEPMAHILPHWTHPGKEGIEIPVVGYTNGDTAELFLNGESLGVQAVDQRKDTVWMVPYESGSLRLVSRKDGKTVAVTSVRTAKSAKSVTLALDKEIVRANRKDVVRVDIEICDAKGNCVPLADNRVEVAISGPGRLIGVENGDILDLDPHKVSSRKAFRGKLVAFVQAGDVEGAIDLVVSGEGLKSQRASITVVSEEPAAFEVTRNYN</sequence>
<dbReference type="InterPro" id="IPR006102">
    <property type="entry name" value="Ig-like_GH2"/>
</dbReference>
<dbReference type="PRINTS" id="PR00132">
    <property type="entry name" value="GLHYDRLASE2"/>
</dbReference>
<dbReference type="Gene3D" id="3.20.20.80">
    <property type="entry name" value="Glycosidases"/>
    <property type="match status" value="1"/>
</dbReference>
<dbReference type="InterPro" id="IPR008979">
    <property type="entry name" value="Galactose-bd-like_sf"/>
</dbReference>
<feature type="domain" description="DUF4982" evidence="7">
    <location>
        <begin position="636"/>
        <end position="692"/>
    </location>
</feature>
<dbReference type="Pfam" id="PF02836">
    <property type="entry name" value="Glyco_hydro_2_C"/>
    <property type="match status" value="1"/>
</dbReference>
<comment type="caution">
    <text evidence="9">The sequence shown here is derived from an EMBL/GenBank/DDBJ whole genome shotgun (WGS) entry which is preliminary data.</text>
</comment>
<feature type="domain" description="Glycosyl hydrolases family 2 sugar binding" evidence="6">
    <location>
        <begin position="73"/>
        <end position="175"/>
    </location>
</feature>
<keyword evidence="3" id="KW-0326">Glycosidase</keyword>
<evidence type="ECO:0000259" key="6">
    <source>
        <dbReference type="Pfam" id="PF02837"/>
    </source>
</evidence>
<protein>
    <submittedName>
        <fullName evidence="9">DUF4982 domain-containing protein</fullName>
    </submittedName>
</protein>
<dbReference type="InterPro" id="IPR006103">
    <property type="entry name" value="Glyco_hydro_2_cat"/>
</dbReference>
<dbReference type="InterPro" id="IPR017853">
    <property type="entry name" value="GH"/>
</dbReference>
<evidence type="ECO:0000256" key="2">
    <source>
        <dbReference type="ARBA" id="ARBA00022801"/>
    </source>
</evidence>
<dbReference type="Pfam" id="PF18565">
    <property type="entry name" value="Glyco_hydro2_C5"/>
    <property type="match status" value="1"/>
</dbReference>
<dbReference type="InterPro" id="IPR006104">
    <property type="entry name" value="Glyco_hydro_2_N"/>
</dbReference>
<evidence type="ECO:0000259" key="7">
    <source>
        <dbReference type="Pfam" id="PF16355"/>
    </source>
</evidence>
<dbReference type="RefSeq" id="WP_200354098.1">
    <property type="nucleotide sequence ID" value="NZ_JAENIL010000004.1"/>
</dbReference>
<dbReference type="Pfam" id="PF16355">
    <property type="entry name" value="DUF4982"/>
    <property type="match status" value="1"/>
</dbReference>
<dbReference type="Pfam" id="PF02837">
    <property type="entry name" value="Glyco_hydro_2_N"/>
    <property type="match status" value="1"/>
</dbReference>
<gene>
    <name evidence="9" type="ORF">JIN87_03325</name>
</gene>
<evidence type="ECO:0000259" key="8">
    <source>
        <dbReference type="Pfam" id="PF18565"/>
    </source>
</evidence>
<dbReference type="Pfam" id="PF00703">
    <property type="entry name" value="Glyco_hydro_2"/>
    <property type="match status" value="1"/>
</dbReference>
<name>A0A934RYJ2_9BACT</name>
<feature type="domain" description="Glycoside hydrolase family 2 catalytic" evidence="5">
    <location>
        <begin position="302"/>
        <end position="449"/>
    </location>
</feature>
<dbReference type="InterPro" id="IPR006101">
    <property type="entry name" value="Glyco_hydro_2"/>
</dbReference>
<dbReference type="Gene3D" id="2.60.120.260">
    <property type="entry name" value="Galactose-binding domain-like"/>
    <property type="match status" value="1"/>
</dbReference>
<dbReference type="GO" id="GO:0005975">
    <property type="term" value="P:carbohydrate metabolic process"/>
    <property type="evidence" value="ECO:0007669"/>
    <property type="project" value="InterPro"/>
</dbReference>
<dbReference type="InterPro" id="IPR023232">
    <property type="entry name" value="Glyco_hydro_2_AS"/>
</dbReference>
<dbReference type="InterPro" id="IPR051913">
    <property type="entry name" value="GH2_Domain-Containing"/>
</dbReference>
<evidence type="ECO:0000259" key="5">
    <source>
        <dbReference type="Pfam" id="PF02836"/>
    </source>
</evidence>
<feature type="domain" description="Glycoside hydrolase family 2 immunoglobulin-like beta-sandwich" evidence="4">
    <location>
        <begin position="189"/>
        <end position="293"/>
    </location>
</feature>